<dbReference type="GO" id="GO:0005509">
    <property type="term" value="F:calcium ion binding"/>
    <property type="evidence" value="ECO:0007669"/>
    <property type="project" value="InterPro"/>
</dbReference>
<dbReference type="SUPFAM" id="SSF47473">
    <property type="entry name" value="EF-hand"/>
    <property type="match status" value="1"/>
</dbReference>
<dbReference type="InterPro" id="IPR002048">
    <property type="entry name" value="EF_hand_dom"/>
</dbReference>
<dbReference type="PANTHER" id="PTHR18905:SF13">
    <property type="entry name" value="NON-CENTROSOMAL MICROTUBULE ARRAY"/>
    <property type="match status" value="1"/>
</dbReference>
<dbReference type="EMBL" id="JAWDGP010004477">
    <property type="protein sequence ID" value="KAK3764000.1"/>
    <property type="molecule type" value="Genomic_DNA"/>
</dbReference>
<feature type="region of interest" description="Disordered" evidence="7">
    <location>
        <begin position="640"/>
        <end position="714"/>
    </location>
</feature>
<evidence type="ECO:0000313" key="10">
    <source>
        <dbReference type="Proteomes" id="UP001283361"/>
    </source>
</evidence>
<evidence type="ECO:0000256" key="1">
    <source>
        <dbReference type="ARBA" id="ARBA00004300"/>
    </source>
</evidence>
<feature type="coiled-coil region" evidence="6">
    <location>
        <begin position="1041"/>
        <end position="1117"/>
    </location>
</feature>
<dbReference type="Proteomes" id="UP001283361">
    <property type="component" value="Unassembled WGS sequence"/>
</dbReference>
<feature type="coiled-coil region" evidence="6">
    <location>
        <begin position="1195"/>
        <end position="1229"/>
    </location>
</feature>
<feature type="coiled-coil region" evidence="6">
    <location>
        <begin position="979"/>
        <end position="1013"/>
    </location>
</feature>
<reference evidence="9" key="1">
    <citation type="journal article" date="2023" name="G3 (Bethesda)">
        <title>A reference genome for the long-term kleptoplast-retaining sea slug Elysia crispata morphotype clarki.</title>
        <authorList>
            <person name="Eastman K.E."/>
            <person name="Pendleton A.L."/>
            <person name="Shaikh M.A."/>
            <person name="Suttiyut T."/>
            <person name="Ogas R."/>
            <person name="Tomko P."/>
            <person name="Gavelis G."/>
            <person name="Widhalm J.R."/>
            <person name="Wisecaver J.H."/>
        </authorList>
    </citation>
    <scope>NUCLEOTIDE SEQUENCE</scope>
    <source>
        <strain evidence="9">ECLA1</strain>
    </source>
</reference>
<keyword evidence="10" id="KW-1185">Reference proteome</keyword>
<gene>
    <name evidence="9" type="ORF">RRG08_004364</name>
</gene>
<evidence type="ECO:0000256" key="3">
    <source>
        <dbReference type="ARBA" id="ARBA00022553"/>
    </source>
</evidence>
<keyword evidence="6" id="KW-0175">Coiled coil</keyword>
<dbReference type="PROSITE" id="PS00018">
    <property type="entry name" value="EF_HAND_1"/>
    <property type="match status" value="1"/>
</dbReference>
<keyword evidence="4" id="KW-0106">Calcium</keyword>
<keyword evidence="5" id="KW-0206">Cytoskeleton</keyword>
<dbReference type="PANTHER" id="PTHR18905">
    <property type="entry name" value="NINEIN"/>
    <property type="match status" value="1"/>
</dbReference>
<organism evidence="9 10">
    <name type="scientific">Elysia crispata</name>
    <name type="common">lettuce slug</name>
    <dbReference type="NCBI Taxonomy" id="231223"/>
    <lineage>
        <taxon>Eukaryota</taxon>
        <taxon>Metazoa</taxon>
        <taxon>Spiralia</taxon>
        <taxon>Lophotrochozoa</taxon>
        <taxon>Mollusca</taxon>
        <taxon>Gastropoda</taxon>
        <taxon>Heterobranchia</taxon>
        <taxon>Euthyneura</taxon>
        <taxon>Panpulmonata</taxon>
        <taxon>Sacoglossa</taxon>
        <taxon>Placobranchoidea</taxon>
        <taxon>Plakobranchidae</taxon>
        <taxon>Elysia</taxon>
    </lineage>
</organism>
<feature type="coiled-coil region" evidence="6">
    <location>
        <begin position="427"/>
        <end position="461"/>
    </location>
</feature>
<feature type="compositionally biased region" description="Polar residues" evidence="7">
    <location>
        <begin position="190"/>
        <end position="201"/>
    </location>
</feature>
<keyword evidence="2" id="KW-0963">Cytoplasm</keyword>
<evidence type="ECO:0000256" key="5">
    <source>
        <dbReference type="ARBA" id="ARBA00023212"/>
    </source>
</evidence>
<feature type="coiled-coil region" evidence="6">
    <location>
        <begin position="782"/>
        <end position="876"/>
    </location>
</feature>
<dbReference type="InterPro" id="IPR011992">
    <property type="entry name" value="EF-hand-dom_pair"/>
</dbReference>
<feature type="coiled-coil region" evidence="6">
    <location>
        <begin position="1331"/>
        <end position="1418"/>
    </location>
</feature>
<evidence type="ECO:0000256" key="7">
    <source>
        <dbReference type="SAM" id="MobiDB-lite"/>
    </source>
</evidence>
<feature type="domain" description="EF-hand" evidence="8">
    <location>
        <begin position="264"/>
        <end position="299"/>
    </location>
</feature>
<accession>A0AAE0Z780</accession>
<evidence type="ECO:0000259" key="8">
    <source>
        <dbReference type="PROSITE" id="PS50222"/>
    </source>
</evidence>
<comment type="subcellular location">
    <subcellularLocation>
        <location evidence="1">Cytoplasm</location>
        <location evidence="1">Cytoskeleton</location>
        <location evidence="1">Microtubule organizing center</location>
        <location evidence="1">Centrosome</location>
    </subcellularLocation>
</comment>
<evidence type="ECO:0000256" key="6">
    <source>
        <dbReference type="SAM" id="Coils"/>
    </source>
</evidence>
<feature type="region of interest" description="Disordered" evidence="7">
    <location>
        <begin position="91"/>
        <end position="206"/>
    </location>
</feature>
<proteinExistence type="predicted"/>
<dbReference type="GO" id="GO:0034454">
    <property type="term" value="P:microtubule anchoring at centrosome"/>
    <property type="evidence" value="ECO:0007669"/>
    <property type="project" value="TreeGrafter"/>
</dbReference>
<feature type="coiled-coil region" evidence="6">
    <location>
        <begin position="499"/>
        <end position="576"/>
    </location>
</feature>
<dbReference type="PROSITE" id="PS50222">
    <property type="entry name" value="EF_HAND_2"/>
    <property type="match status" value="2"/>
</dbReference>
<feature type="compositionally biased region" description="Low complexity" evidence="7">
    <location>
        <begin position="311"/>
        <end position="331"/>
    </location>
</feature>
<dbReference type="GO" id="GO:0005813">
    <property type="term" value="C:centrosome"/>
    <property type="evidence" value="ECO:0007669"/>
    <property type="project" value="UniProtKB-SubCell"/>
</dbReference>
<evidence type="ECO:0000256" key="4">
    <source>
        <dbReference type="ARBA" id="ARBA00022837"/>
    </source>
</evidence>
<name>A0AAE0Z780_9GAST</name>
<feature type="domain" description="EF-hand" evidence="8">
    <location>
        <begin position="17"/>
        <end position="52"/>
    </location>
</feature>
<keyword evidence="3" id="KW-0597">Phosphoprotein</keyword>
<feature type="region of interest" description="Disordered" evidence="7">
    <location>
        <begin position="1139"/>
        <end position="1163"/>
    </location>
</feature>
<dbReference type="InterPro" id="IPR018247">
    <property type="entry name" value="EF_Hand_1_Ca_BS"/>
</dbReference>
<feature type="compositionally biased region" description="Low complexity" evidence="7">
    <location>
        <begin position="91"/>
        <end position="103"/>
    </location>
</feature>
<protein>
    <recommendedName>
        <fullName evidence="8">EF-hand domain-containing protein</fullName>
    </recommendedName>
</protein>
<evidence type="ECO:0000313" key="9">
    <source>
        <dbReference type="EMBL" id="KAK3764000.1"/>
    </source>
</evidence>
<feature type="region of interest" description="Disordered" evidence="7">
    <location>
        <begin position="294"/>
        <end position="339"/>
    </location>
</feature>
<sequence length="1594" mass="181428">MSKRGGPLRSLNSGRDEYETRLRELFDESDESDKGHLNTVEVQALCSRLQLGRLRDRLIRALGERCVDKEKVEYGEFRHVFFALLEELEAQQSKSPRKQPQSASEDKPDQSPKATPKLVLGRKQYGRRSLPISEDFGATTVMKSQEQHKSPPPPEGSYSQFLRDLDTNDRSSPSVDVVNKHMKRRRQARGENQTAMTSTAGPSEETYEAQGLLPTEEDVGTAPDDRSILQQLRDVCGQAGLPDTGTLNLAQFAAVCAHIGLADVTEQGIKDMFFKMDHDSDGLISLPELMKGLPKSSPFHSSSTLHPHLGTSSRRQSAGRAASRSRSSSRTRTADKAGMSSGTLTHTFFSGDFSGVFSTLEHNQDGFAEALDIIDFWEGVGVLNGADILVALDFNPKGKVKLSDLTAALSEELANQAASEQVRSAAILSFQHEVRHLKSAVEQAEAEKKKLRLDLSESTAHNALLAREVDDRHAQLDSSWEKRLINSLGQIKEAYWTVERKYQDQVRQLQQELDREREAGAAQASRLRSQLEELQAESAREEARLVEQLASDQKEMNKLEKELLESADKLHSVSKQNEQLKKDLLKRREQGADQTEVPETYKAVLLEKEQLLAKRQEDNKRLQDHNDELLAQLEQMKQAQQVAKKATQSTRTQASRIPVPSRRLSVSSIEASEDEDPTNPFSSARGDKSGSGLSKRQRLAWSTPSLNTDYADGPSLSKELIQRQTEEMLEKDRKEQEVKFKANLDALKKKHEEETSRLLHNFEQEKEWLTTEQKISEETALVEQARDLHNASAQQRQELARQHEADVAQLQLRHQQEIIDLQNRLKQVESNMEGNEKLAYLVQSLEAQLAASRDELDHLDTQRSQLEVQLRQQEVSLRAEFDGERQNLAERFSRELEQRQISHKHQMEQLFARGAEGLTGKLRDDFLSLVRKHTEEEVGHSQAAILTQLHRDRSGMAAVLEQEKSYLFEEAEQQRLALTEKYDSQVKALRLELAQLRGQLEAEKQAVAAVLQEGELARQEDSRNAESRSEEVVQNLRREMEAELVSELERIKESFEAEKRELETQKTPLEEELAELQGHLEAERNKTSEMSALKETLKALKAEKREVENMAEGMKEKLYQAYQQKGAEQSDLETKVQMAHAEGHTQGEQQGFHQGKTEGLKQGKQEGYADGFAEGRQRGIEEGRLQVNEESYTLEKKMEEQLEVLRSEKASLEKRLRQEKENSTRLNQMAQGRDQLKHSFDQILAEKDMLTARYDEAITALTEQHEEEKAMLKSEIAHLEEQRLTTVAEKAAAQAQLDALTKEISRQAMAKFEVEDSPRLEDQALTIPQNRNAIQEEMEQLKLKLREAEVAQKGLELLKEEREGLIRENSELEEALKKLRAKSQTEEGTKIKAQMAEINSLNEEKQKMKELLDQSSDQLMKASTSMALAQSNFVRQLEEMKRQQPKSSADVESYTRLQVSLLEHQRLVIVLQDTIREREGLVRTVVQEGEDALHHVTQISEAKLKDTQERLDWTHDLLVKQTEKYNQQVSLNQRNAELLKDLYVENSELIKNLADNVAQTKKLHKKCAAYKKSFRKLRNTVEDSAWVAPILERV</sequence>
<comment type="caution">
    <text evidence="9">The sequence shown here is derived from an EMBL/GenBank/DDBJ whole genome shotgun (WGS) entry which is preliminary data.</text>
</comment>
<dbReference type="Gene3D" id="1.10.238.10">
    <property type="entry name" value="EF-hand"/>
    <property type="match status" value="1"/>
</dbReference>
<evidence type="ECO:0000256" key="2">
    <source>
        <dbReference type="ARBA" id="ARBA00022490"/>
    </source>
</evidence>